<gene>
    <name evidence="13" type="ORF">F1644_08785</name>
    <name evidence="12" type="ORF">GGR15_004454</name>
</gene>
<keyword evidence="15" id="KW-1185">Reference proteome</keyword>
<evidence type="ECO:0000313" key="15">
    <source>
        <dbReference type="Proteomes" id="UP001302374"/>
    </source>
</evidence>
<dbReference type="Pfam" id="PF13715">
    <property type="entry name" value="CarbopepD_reg_2"/>
    <property type="match status" value="1"/>
</dbReference>
<protein>
    <submittedName>
        <fullName evidence="13">TonB-dependent receptor</fullName>
    </submittedName>
    <submittedName>
        <fullName evidence="12">TonB-linked SusC/RagA family outer membrane protein</fullName>
    </submittedName>
</protein>
<evidence type="ECO:0000256" key="7">
    <source>
        <dbReference type="ARBA" id="ARBA00023237"/>
    </source>
</evidence>
<evidence type="ECO:0000256" key="9">
    <source>
        <dbReference type="RuleBase" id="RU003357"/>
    </source>
</evidence>
<dbReference type="Proteomes" id="UP000576368">
    <property type="component" value="Unassembled WGS sequence"/>
</dbReference>
<dbReference type="InterPro" id="IPR023996">
    <property type="entry name" value="TonB-dep_OMP_SusC/RagA"/>
</dbReference>
<dbReference type="Gene3D" id="2.170.130.10">
    <property type="entry name" value="TonB-dependent receptor, plug domain"/>
    <property type="match status" value="1"/>
</dbReference>
<keyword evidence="7 8" id="KW-0998">Cell outer membrane</keyword>
<accession>A0A7X5YJ33</accession>
<dbReference type="InterPro" id="IPR023997">
    <property type="entry name" value="TonB-dep_OMP_SusC/RagA_CS"/>
</dbReference>
<dbReference type="Proteomes" id="UP001302374">
    <property type="component" value="Chromosome"/>
</dbReference>
<evidence type="ECO:0000313" key="14">
    <source>
        <dbReference type="Proteomes" id="UP000576368"/>
    </source>
</evidence>
<evidence type="ECO:0000259" key="10">
    <source>
        <dbReference type="Pfam" id="PF00593"/>
    </source>
</evidence>
<evidence type="ECO:0000256" key="1">
    <source>
        <dbReference type="ARBA" id="ARBA00004571"/>
    </source>
</evidence>
<comment type="subcellular location">
    <subcellularLocation>
        <location evidence="1 8">Cell outer membrane</location>
        <topology evidence="1 8">Multi-pass membrane protein</topology>
    </subcellularLocation>
</comment>
<evidence type="ECO:0000256" key="4">
    <source>
        <dbReference type="ARBA" id="ARBA00022692"/>
    </source>
</evidence>
<feature type="domain" description="TonB-dependent receptor plug" evidence="11">
    <location>
        <begin position="154"/>
        <end position="276"/>
    </location>
</feature>
<evidence type="ECO:0000313" key="13">
    <source>
        <dbReference type="EMBL" id="WOF12352.1"/>
    </source>
</evidence>
<keyword evidence="6 8" id="KW-0472">Membrane</keyword>
<reference evidence="12 14" key="2">
    <citation type="submission" date="2020-03" db="EMBL/GenBank/DDBJ databases">
        <title>Genomic Encyclopedia of Type Strains, Phase IV (KMG-IV): sequencing the most valuable type-strain genomes for metagenomic binning, comparative biology and taxonomic classification.</title>
        <authorList>
            <person name="Goeker M."/>
        </authorList>
    </citation>
    <scope>NUCLEOTIDE SEQUENCE [LARGE SCALE GENOMIC DNA]</scope>
    <source>
        <strain evidence="12 14">DSM 105722</strain>
    </source>
</reference>
<dbReference type="InterPro" id="IPR037066">
    <property type="entry name" value="Plug_dom_sf"/>
</dbReference>
<dbReference type="NCBIfam" id="TIGR04057">
    <property type="entry name" value="SusC_RagA_signa"/>
    <property type="match status" value="1"/>
</dbReference>
<keyword evidence="2 8" id="KW-0813">Transport</keyword>
<dbReference type="RefSeq" id="WP_118305186.1">
    <property type="nucleotide sequence ID" value="NZ_BMPA01000023.1"/>
</dbReference>
<dbReference type="GO" id="GO:0009279">
    <property type="term" value="C:cell outer membrane"/>
    <property type="evidence" value="ECO:0007669"/>
    <property type="project" value="UniProtKB-SubCell"/>
</dbReference>
<evidence type="ECO:0000256" key="3">
    <source>
        <dbReference type="ARBA" id="ARBA00022452"/>
    </source>
</evidence>
<dbReference type="GeneID" id="86891381"/>
<dbReference type="PROSITE" id="PS52016">
    <property type="entry name" value="TONB_DEPENDENT_REC_3"/>
    <property type="match status" value="1"/>
</dbReference>
<evidence type="ECO:0000256" key="2">
    <source>
        <dbReference type="ARBA" id="ARBA00022448"/>
    </source>
</evidence>
<comment type="similarity">
    <text evidence="8 9">Belongs to the TonB-dependent receptor family.</text>
</comment>
<keyword evidence="13" id="KW-0675">Receptor</keyword>
<dbReference type="AlphaFoldDB" id="A0A7X5YJ33"/>
<evidence type="ECO:0000256" key="6">
    <source>
        <dbReference type="ARBA" id="ARBA00023136"/>
    </source>
</evidence>
<dbReference type="NCBIfam" id="TIGR04056">
    <property type="entry name" value="OMP_RagA_SusC"/>
    <property type="match status" value="1"/>
</dbReference>
<keyword evidence="4 8" id="KW-0812">Transmembrane</keyword>
<dbReference type="SUPFAM" id="SSF49464">
    <property type="entry name" value="Carboxypeptidase regulatory domain-like"/>
    <property type="match status" value="1"/>
</dbReference>
<evidence type="ECO:0000259" key="11">
    <source>
        <dbReference type="Pfam" id="PF07715"/>
    </source>
</evidence>
<dbReference type="InterPro" id="IPR008969">
    <property type="entry name" value="CarboxyPept-like_regulatory"/>
</dbReference>
<dbReference type="InterPro" id="IPR000531">
    <property type="entry name" value="Beta-barrel_TonB"/>
</dbReference>
<reference evidence="13 15" key="1">
    <citation type="submission" date="2019-09" db="EMBL/GenBank/DDBJ databases">
        <title>Butyricimonas paravirosa DSM 105722 (=214-4 = JCM 18677 = CCUG 65563).</title>
        <authorList>
            <person name="Le Roy T."/>
            <person name="Cani P.D."/>
        </authorList>
    </citation>
    <scope>NUCLEOTIDE SEQUENCE [LARGE SCALE GENOMIC DNA]</scope>
    <source>
        <strain evidence="13 15">DSM 105722</strain>
    </source>
</reference>
<dbReference type="InterPro" id="IPR036942">
    <property type="entry name" value="Beta-barrel_TonB_sf"/>
</dbReference>
<dbReference type="InterPro" id="IPR039426">
    <property type="entry name" value="TonB-dep_rcpt-like"/>
</dbReference>
<dbReference type="EMBL" id="JAATLI010000023">
    <property type="protein sequence ID" value="NJC20791.1"/>
    <property type="molecule type" value="Genomic_DNA"/>
</dbReference>
<sequence length="1113" mass="124376">MKKKLQPKARVKRLPARVRIKPSRQRGVGVSTIISMLILPLLCCLSLTSKAVLIRDSTGIKDCIVKGKVVDEKGQPLPGVTVLLDSTKVGVITDVNGNFQLKLARSGGVLVFSFIGYETVKATFKAEQPLNVRMKESISKLDEVTVVAYGTQSKREVVGAMSVVRGEDIRDVPSPSLSNLLQGRVAGMNVTNMTGAPGGGGTALNIRGYNSFDIEGEQRYSNPLWVIDGVPMQAFTSPLTGTNTLAEIDPNDIESVQVLKDAASAAIYGSRAANGVILVTTKSGRLNQRAKISVNVSRTFSFNPSLPDLTGGNAERLLRMEALRNFEQAIFDRETNTYRYIGSNAEAYREQMHHNYFWNKGDGAGIAAFQDSLNPFYNNSTNFFKYYFRTAKVLNANLQLSGGSVNTSYNIGLGYYDEDGVLRNTGFSRVNLLGNIFIKPLPKIESNFRFYLARTGRKRASRLTAYTGFTSGEELEQIPNELLTMSTLLPGKGTVAFDEMIKRFNTIKENNESYRLRTSLDLSYEILEGLKLKSSVSLDYTQQNQNLFIPSDLDEYNESYSSGQVERNLMLLNENLLTYKQTFAEQHTVDVLLGVSFQKDEMNMIGAWGKASPSDLIHYISWYGNVYDVNDNRTLKDATTGREVSTMVGVFGRVNYNYLQRYFLSVTLRRDASSKFGENVRWGTFPSYAVAWIFSEEKFLDWSRGVLDHGKLRVSYGTSGKQFDQPYIAQGVLEPGDPYLGNPTIHPDLMRGLSNRELTWEETSQYDFGLDVGMFDSRLNVVLDYYYRYTDKLLYPVQLPGNYSAFAHQWRNAYAISNEGIELEIKYDIIRGEKLNWNIGLNIARNWNRLEKSENRRDFQTENSNTNLSIIGKPLNGIYVLKTGKIYDSDEEVPGRFINGKYTLLGGNSNTQHYRSGDRVVQDVNGDGVIDSKDRVYAGSPVPVAQGGITSSLNWKGFDLNVLFNFVINRHILNAARGESVGTVLGLSPDETVRPVFVDLANVTFWKEPGDKADFPMNRLETGLGSFNSYTTANVESVNYLKLKTLVLGYTLPEVIRKKLKLGIRFFVSGENLFTWTNYTGADPESVGLITGVDNLGNYPLARRVTFGLTLNL</sequence>
<feature type="domain" description="TonB-dependent receptor-like beta-barrel" evidence="10">
    <location>
        <begin position="510"/>
        <end position="925"/>
    </location>
</feature>
<dbReference type="Pfam" id="PF00593">
    <property type="entry name" value="TonB_dep_Rec_b-barrel"/>
    <property type="match status" value="1"/>
</dbReference>
<evidence type="ECO:0000256" key="8">
    <source>
        <dbReference type="PROSITE-ProRule" id="PRU01360"/>
    </source>
</evidence>
<dbReference type="SUPFAM" id="SSF56935">
    <property type="entry name" value="Porins"/>
    <property type="match status" value="1"/>
</dbReference>
<organism evidence="12 14">
    <name type="scientific">Butyricimonas paravirosa</name>
    <dbReference type="NCBI Taxonomy" id="1472417"/>
    <lineage>
        <taxon>Bacteria</taxon>
        <taxon>Pseudomonadati</taxon>
        <taxon>Bacteroidota</taxon>
        <taxon>Bacteroidia</taxon>
        <taxon>Bacteroidales</taxon>
        <taxon>Odoribacteraceae</taxon>
        <taxon>Butyricimonas</taxon>
    </lineage>
</organism>
<dbReference type="Gene3D" id="2.40.170.20">
    <property type="entry name" value="TonB-dependent receptor, beta-barrel domain"/>
    <property type="match status" value="1"/>
</dbReference>
<dbReference type="EMBL" id="CP043839">
    <property type="protein sequence ID" value="WOF12352.1"/>
    <property type="molecule type" value="Genomic_DNA"/>
</dbReference>
<dbReference type="Pfam" id="PF07715">
    <property type="entry name" value="Plug"/>
    <property type="match status" value="1"/>
</dbReference>
<dbReference type="Gene3D" id="2.60.40.1120">
    <property type="entry name" value="Carboxypeptidase-like, regulatory domain"/>
    <property type="match status" value="1"/>
</dbReference>
<proteinExistence type="inferred from homology"/>
<keyword evidence="5 9" id="KW-0798">TonB box</keyword>
<evidence type="ECO:0000313" key="12">
    <source>
        <dbReference type="EMBL" id="NJC20791.1"/>
    </source>
</evidence>
<keyword evidence="3 8" id="KW-1134">Transmembrane beta strand</keyword>
<evidence type="ECO:0000256" key="5">
    <source>
        <dbReference type="ARBA" id="ARBA00023077"/>
    </source>
</evidence>
<name>A0A7X5YJ33_9BACT</name>
<dbReference type="InterPro" id="IPR012910">
    <property type="entry name" value="Plug_dom"/>
</dbReference>